<dbReference type="AlphaFoldDB" id="A0A6F9DUI2"/>
<reference evidence="9" key="1">
    <citation type="submission" date="2020-04" db="EMBL/GenBank/DDBJ databases">
        <authorList>
            <person name="Neveu A P."/>
        </authorList>
    </citation>
    <scope>NUCLEOTIDE SEQUENCE</scope>
    <source>
        <tissue evidence="9">Whole embryo</tissue>
    </source>
</reference>
<evidence type="ECO:0000256" key="8">
    <source>
        <dbReference type="SAM" id="Phobius"/>
    </source>
</evidence>
<dbReference type="Pfam" id="PF03381">
    <property type="entry name" value="CDC50"/>
    <property type="match status" value="1"/>
</dbReference>
<comment type="similarity">
    <text evidence="2 6">Belongs to the CDC50/LEM3 family.</text>
</comment>
<dbReference type="EMBL" id="LR791232">
    <property type="protein sequence ID" value="CAB3267094.1"/>
    <property type="molecule type" value="mRNA"/>
</dbReference>
<keyword evidence="4 8" id="KW-1133">Transmembrane helix</keyword>
<organism evidence="9">
    <name type="scientific">Phallusia mammillata</name>
    <dbReference type="NCBI Taxonomy" id="59560"/>
    <lineage>
        <taxon>Eukaryota</taxon>
        <taxon>Metazoa</taxon>
        <taxon>Chordata</taxon>
        <taxon>Tunicata</taxon>
        <taxon>Ascidiacea</taxon>
        <taxon>Phlebobranchia</taxon>
        <taxon>Ascidiidae</taxon>
        <taxon>Phallusia</taxon>
    </lineage>
</organism>
<dbReference type="PANTHER" id="PTHR10926:SF0">
    <property type="entry name" value="CDC50, ISOFORM A"/>
    <property type="match status" value="1"/>
</dbReference>
<gene>
    <name evidence="9" type="primary">Tmem30a</name>
</gene>
<evidence type="ECO:0000256" key="2">
    <source>
        <dbReference type="ARBA" id="ARBA00009457"/>
    </source>
</evidence>
<keyword evidence="3 8" id="KW-0812">Transmembrane</keyword>
<dbReference type="InterPro" id="IPR005045">
    <property type="entry name" value="CDC50/LEM3_fam"/>
</dbReference>
<evidence type="ECO:0000313" key="9">
    <source>
        <dbReference type="EMBL" id="CAB3267094.1"/>
    </source>
</evidence>
<dbReference type="GO" id="GO:0005783">
    <property type="term" value="C:endoplasmic reticulum"/>
    <property type="evidence" value="ECO:0007669"/>
    <property type="project" value="TreeGrafter"/>
</dbReference>
<feature type="transmembrane region" description="Helical" evidence="8">
    <location>
        <begin position="48"/>
        <end position="69"/>
    </location>
</feature>
<evidence type="ECO:0000256" key="5">
    <source>
        <dbReference type="ARBA" id="ARBA00023136"/>
    </source>
</evidence>
<evidence type="ECO:0000256" key="3">
    <source>
        <dbReference type="ARBA" id="ARBA00022692"/>
    </source>
</evidence>
<feature type="compositionally biased region" description="Polar residues" evidence="7">
    <location>
        <begin position="1"/>
        <end position="12"/>
    </location>
</feature>
<dbReference type="PANTHER" id="PTHR10926">
    <property type="entry name" value="CELL CYCLE CONTROL PROTEIN 50"/>
    <property type="match status" value="1"/>
</dbReference>
<protein>
    <recommendedName>
        <fullName evidence="6">Cell cycle control protein</fullName>
    </recommendedName>
</protein>
<evidence type="ECO:0000256" key="6">
    <source>
        <dbReference type="PIRNR" id="PIRNR015840"/>
    </source>
</evidence>
<evidence type="ECO:0000256" key="4">
    <source>
        <dbReference type="ARBA" id="ARBA00022989"/>
    </source>
</evidence>
<accession>A0A6F9DUI2</accession>
<comment type="subcellular location">
    <subcellularLocation>
        <location evidence="1">Membrane</location>
        <topology evidence="1">Multi-pass membrane protein</topology>
    </subcellularLocation>
</comment>
<dbReference type="PIRSF" id="PIRSF015840">
    <property type="entry name" value="DUF284_TM_euk"/>
    <property type="match status" value="1"/>
</dbReference>
<feature type="transmembrane region" description="Helical" evidence="8">
    <location>
        <begin position="323"/>
        <end position="345"/>
    </location>
</feature>
<evidence type="ECO:0000256" key="1">
    <source>
        <dbReference type="ARBA" id="ARBA00004141"/>
    </source>
</evidence>
<sequence length="350" mass="39026">MARESYNISDSTDVLAEQDEDNSRKPDNTAFKQQRLPAWQPILSPKSVLPTFFIVGIIFIPIGAVLLTVSNNVLEYSYDYTLCNDQICSELRTNNTRMSEACNCTVSINVEQDMVAPVFVYYGLSNFFQNHRRYVKSRDDNQLIGVEVSNSSISSDCSPYRTNNAIGYDQPIAPCGAIANSLFNDTFDPIPDAGITIIRKGIAWPTDHSTKFKNPSVTSDPDNLTAAFASYAQPLFWQKRVENLDESDPNNNGYKNEAFEVWMRTAAFPTFRKLYGRIESTVPKGLYNFTVQYNYPVTGFGGRKRLILSTASFMGGKNSFLGIAYLVVGSCSIVVGVALCIVHFATKKNE</sequence>
<evidence type="ECO:0000256" key="7">
    <source>
        <dbReference type="SAM" id="MobiDB-lite"/>
    </source>
</evidence>
<keyword evidence="5 6" id="KW-0472">Membrane</keyword>
<dbReference type="GO" id="GO:0005886">
    <property type="term" value="C:plasma membrane"/>
    <property type="evidence" value="ECO:0007669"/>
    <property type="project" value="TreeGrafter"/>
</dbReference>
<dbReference type="GO" id="GO:0005794">
    <property type="term" value="C:Golgi apparatus"/>
    <property type="evidence" value="ECO:0007669"/>
    <property type="project" value="TreeGrafter"/>
</dbReference>
<proteinExistence type="evidence at transcript level"/>
<feature type="region of interest" description="Disordered" evidence="7">
    <location>
        <begin position="1"/>
        <end position="28"/>
    </location>
</feature>
<name>A0A6F9DUI2_9ASCI</name>